<protein>
    <submittedName>
        <fullName evidence="1">Uncharacterized protein</fullName>
    </submittedName>
</protein>
<dbReference type="AlphaFoldDB" id="A0A3B1AIA0"/>
<name>A0A3B1AIA0_9ZZZZ</name>
<gene>
    <name evidence="1" type="ORF">MNBD_GAMMA25-1057</name>
</gene>
<accession>A0A3B1AIA0</accession>
<sequence>MKISYGCLKWSMVMCIFTVIYSGNVIADPDDEKKARLVYEVKASNASLQRRVTGPIVASVNGVAAEPVDSFVWDGNGSVPIKGWAKLKIDPVANTGKIMAQWEDENGHWTYKQTMFVAPGHPTGARIGSSLSSTILEVGDSVMTNVYLHGDTTAGGPVMPTQLNLLTTWGPAEVTLNGESFDNPYDGPLPLWAGHTMTAVGARGEDRTIRTESGGIFSIMKKSEGVVDNDDLEFHLVFHDAPGPLTGNVPPPLSFFYHLTFEDVKISIKHND</sequence>
<dbReference type="EMBL" id="UOFY01000003">
    <property type="protein sequence ID" value="VAX05606.1"/>
    <property type="molecule type" value="Genomic_DNA"/>
</dbReference>
<organism evidence="1">
    <name type="scientific">hydrothermal vent metagenome</name>
    <dbReference type="NCBI Taxonomy" id="652676"/>
    <lineage>
        <taxon>unclassified sequences</taxon>
        <taxon>metagenomes</taxon>
        <taxon>ecological metagenomes</taxon>
    </lineage>
</organism>
<proteinExistence type="predicted"/>
<reference evidence="1" key="1">
    <citation type="submission" date="2018-06" db="EMBL/GenBank/DDBJ databases">
        <authorList>
            <person name="Zhirakovskaya E."/>
        </authorList>
    </citation>
    <scope>NUCLEOTIDE SEQUENCE</scope>
</reference>
<evidence type="ECO:0000313" key="1">
    <source>
        <dbReference type="EMBL" id="VAX05606.1"/>
    </source>
</evidence>